<protein>
    <submittedName>
        <fullName evidence="2">Bacteriophage N4 receptor, outer membrane subunit</fullName>
    </submittedName>
</protein>
<keyword evidence="3" id="KW-1185">Reference proteome</keyword>
<dbReference type="Pfam" id="PF13283">
    <property type="entry name" value="NfrA_C"/>
    <property type="match status" value="1"/>
</dbReference>
<reference evidence="2 3" key="1">
    <citation type="submission" date="2016-11" db="EMBL/GenBank/DDBJ databases">
        <authorList>
            <person name="Jaros S."/>
            <person name="Januszkiewicz K."/>
            <person name="Wedrychowicz H."/>
        </authorList>
    </citation>
    <scope>NUCLEOTIDE SEQUENCE [LARGE SCALE GENOMIC DNA]</scope>
    <source>
        <strain evidence="2 3">CECT 7868</strain>
    </source>
</reference>
<organism evidence="2 3">
    <name type="scientific">Vibrio aerogenes CECT 7868</name>
    <dbReference type="NCBI Taxonomy" id="1216006"/>
    <lineage>
        <taxon>Bacteria</taxon>
        <taxon>Pseudomonadati</taxon>
        <taxon>Pseudomonadota</taxon>
        <taxon>Gammaproteobacteria</taxon>
        <taxon>Vibrionales</taxon>
        <taxon>Vibrionaceae</taxon>
        <taxon>Vibrio</taxon>
    </lineage>
</organism>
<evidence type="ECO:0000259" key="1">
    <source>
        <dbReference type="Pfam" id="PF13283"/>
    </source>
</evidence>
<dbReference type="OrthoDB" id="7312176at2"/>
<gene>
    <name evidence="2" type="ORF">VA7868_00100</name>
</gene>
<evidence type="ECO:0000313" key="3">
    <source>
        <dbReference type="Proteomes" id="UP000184608"/>
    </source>
</evidence>
<evidence type="ECO:0000313" key="2">
    <source>
        <dbReference type="EMBL" id="SHH62690.1"/>
    </source>
</evidence>
<feature type="domain" description="Bacteriophage N4 adsorption protein A C-terminal" evidence="1">
    <location>
        <begin position="301"/>
        <end position="417"/>
    </location>
</feature>
<sequence length="428" mass="49419">MAVSTEAQQYLHIRSLLENDRIDDAEVLWQQYHQQGLRWELLAAELAAHGDDDPLAYQRYYAVFTAYDSPLATRWLYHHAGDDAEQSSMLTEQILASDDKVHSAAEAAYAMKVTDPQQAERLYQRAAYTKPYIDDSYFHSAYADVAKVNGNKRLAQGLYHENIDRLTAQGSANEDLLAYQQRAYRDLDVGWKFSVEGWVGHSRGANAPGLSGRAGDYFVREEAKYFMDAPPLTDSAFFIAMQHSQVFDSGANDFSSSELDAGYQFRLISDLSYYFDTGVQQSLNSESYTHPYIRLKADVFSRNDWSKAWQPDPDSWLYHQLYFDAVSYLDDISDYTLFSRYSLGRTFKLREKNRHRLTPYLFAQWGKVNQQQSDERVGSGISWRWEFNRDLYEGYGVIADLGVEWQHLIDPQSGQNGESYLLRFSFFF</sequence>
<dbReference type="Proteomes" id="UP000184608">
    <property type="component" value="Unassembled WGS sequence"/>
</dbReference>
<dbReference type="STRING" id="1216006.VA7868_00100"/>
<name>A0A1M5UIE9_9VIBR</name>
<proteinExistence type="predicted"/>
<dbReference type="AlphaFoldDB" id="A0A1M5UIE9"/>
<dbReference type="InterPro" id="IPR025137">
    <property type="entry name" value="NfrA_C"/>
</dbReference>
<accession>A0A1M5UIE9</accession>
<dbReference type="EMBL" id="FQXZ01000002">
    <property type="protein sequence ID" value="SHH62690.1"/>
    <property type="molecule type" value="Genomic_DNA"/>
</dbReference>
<dbReference type="RefSeq" id="WP_073601902.1">
    <property type="nucleotide sequence ID" value="NZ_FQXZ01000002.1"/>
</dbReference>
<keyword evidence="2" id="KW-0675">Receptor</keyword>